<dbReference type="Proteomes" id="UP000069850">
    <property type="component" value="Chromosome 1"/>
</dbReference>
<dbReference type="AlphaFoldDB" id="A0A0X3BHC2"/>
<name>A0A0X3BHC2_9EURY</name>
<reference evidence="1 2" key="1">
    <citation type="submission" date="2016-01" db="EMBL/GenBank/DDBJ databases">
        <authorList>
            <person name="Manzoor S."/>
        </authorList>
    </citation>
    <scope>NUCLEOTIDE SEQUENCE [LARGE SCALE GENOMIC DNA]</scope>
    <source>
        <strain evidence="1">Methanoculleus sp MAB1</strain>
    </source>
</reference>
<gene>
    <name evidence="1" type="ORF">MMAB1_0339</name>
</gene>
<proteinExistence type="predicted"/>
<dbReference type="KEGG" id="mema:MMAB1_0339"/>
<sequence>MRDGYGERMPWAGCGGRHYIVGDATHETPWRLQKMFVRHYNQQERQNKISREVDDIW</sequence>
<evidence type="ECO:0000313" key="2">
    <source>
        <dbReference type="Proteomes" id="UP000069850"/>
    </source>
</evidence>
<accession>A0A0X3BHC2</accession>
<dbReference type="EMBL" id="LT158599">
    <property type="protein sequence ID" value="CVK31556.1"/>
    <property type="molecule type" value="Genomic_DNA"/>
</dbReference>
<evidence type="ECO:0000313" key="1">
    <source>
        <dbReference type="EMBL" id="CVK31556.1"/>
    </source>
</evidence>
<organism evidence="1 2">
    <name type="scientific">Methanoculleus bourgensis</name>
    <dbReference type="NCBI Taxonomy" id="83986"/>
    <lineage>
        <taxon>Archaea</taxon>
        <taxon>Methanobacteriati</taxon>
        <taxon>Methanobacteriota</taxon>
        <taxon>Stenosarchaea group</taxon>
        <taxon>Methanomicrobia</taxon>
        <taxon>Methanomicrobiales</taxon>
        <taxon>Methanomicrobiaceae</taxon>
        <taxon>Methanoculleus</taxon>
    </lineage>
</organism>
<protein>
    <submittedName>
        <fullName evidence="1">Uncharacterized protein</fullName>
    </submittedName>
</protein>